<dbReference type="HAMAP" id="MF_01074">
    <property type="entry name" value="LarC"/>
    <property type="match status" value="1"/>
</dbReference>
<proteinExistence type="inferred from homology"/>
<gene>
    <name evidence="2" type="primary">larC</name>
    <name evidence="4" type="ORF">ABID14_001087</name>
</gene>
<dbReference type="Gene3D" id="3.30.70.1380">
    <property type="entry name" value="Transcriptional regulatory protein pf0864 domain like"/>
    <property type="match status" value="1"/>
</dbReference>
<dbReference type="Pfam" id="PF01969">
    <property type="entry name" value="Ni_insertion"/>
    <property type="match status" value="1"/>
</dbReference>
<sequence length="444" mass="50509">MMKTLYLDCSMGAAGDMFTATLLELFSNKNEMVEKLNNLGIVGVKFEVKDSIKSGIKGTSVTVKVHGQEEEVCDYDIKSESNHEHSHHKHKHEDEHVHSHHAHTHHHHEYCHNEHHHHGNHEHSHHKHHHVHRGMKEITHILNNLNISEKVKKDVLSVYNLIAEAESISHDIDVSEIHFHEVGSMDAIADITAVCFLLDTLQVDKIIASPINVGSGYVKCAHGILPVPAPATAYILKDIPIYSGRIESELCTPTGAALLKYFVSEFKHMPPLSIKKIGYGMGTKDFEVMNTLRSFLAESESQSDIVYELSCNVDDMTGEEISYAMDKFFEGGAKEVYIIPIIMKKSRPGNLIRVMCTDKDREDLIKLIFKHTTTIGIREIETKRYILDREIENVKTEFGFINLKKSSGYGVLRKKYEYDDLSKLASDNDISIYEVRQKLYEDLE</sequence>
<evidence type="ECO:0000313" key="4">
    <source>
        <dbReference type="EMBL" id="MET3617456.1"/>
    </source>
</evidence>
<dbReference type="EMBL" id="JBEPMA010000005">
    <property type="protein sequence ID" value="MET3617456.1"/>
    <property type="molecule type" value="Genomic_DNA"/>
</dbReference>
<dbReference type="PANTHER" id="PTHR36566">
    <property type="entry name" value="NICKEL INSERTION PROTEIN-RELATED"/>
    <property type="match status" value="1"/>
</dbReference>
<dbReference type="Proteomes" id="UP001549162">
    <property type="component" value="Unassembled WGS sequence"/>
</dbReference>
<dbReference type="PANTHER" id="PTHR36566:SF1">
    <property type="entry name" value="PYRIDINIUM-3,5-BISTHIOCARBOXYLIC ACID MONONUCLEOTIDE NICKEL INSERTION PROTEIN"/>
    <property type="match status" value="1"/>
</dbReference>
<evidence type="ECO:0000256" key="3">
    <source>
        <dbReference type="SAM" id="MobiDB-lite"/>
    </source>
</evidence>
<comment type="similarity">
    <text evidence="2">Belongs to the LarC family.</text>
</comment>
<comment type="catalytic activity">
    <reaction evidence="2">
        <text>Ni(II)-pyridinium-3,5-bisthiocarboxylate mononucleotide = pyridinium-3,5-bisthiocarboxylate mononucleotide + Ni(2+)</text>
        <dbReference type="Rhea" id="RHEA:54784"/>
        <dbReference type="ChEBI" id="CHEBI:49786"/>
        <dbReference type="ChEBI" id="CHEBI:137372"/>
        <dbReference type="ChEBI" id="CHEBI:137373"/>
        <dbReference type="EC" id="4.99.1.12"/>
    </reaction>
</comment>
<dbReference type="InterPro" id="IPR002822">
    <property type="entry name" value="Ni_insertion"/>
</dbReference>
<organism evidence="4 5">
    <name type="scientific">Peptoniphilus olsenii</name>
    <dbReference type="NCBI Taxonomy" id="411570"/>
    <lineage>
        <taxon>Bacteria</taxon>
        <taxon>Bacillati</taxon>
        <taxon>Bacillota</taxon>
        <taxon>Tissierellia</taxon>
        <taxon>Tissierellales</taxon>
        <taxon>Peptoniphilaceae</taxon>
        <taxon>Peptoniphilus</taxon>
    </lineage>
</organism>
<feature type="compositionally biased region" description="Basic residues" evidence="3">
    <location>
        <begin position="98"/>
        <end position="125"/>
    </location>
</feature>
<keyword evidence="5" id="KW-1185">Reference proteome</keyword>
<protein>
    <recommendedName>
        <fullName evidence="2">Pyridinium-3,5-bisthiocarboxylic acid mononucleotide nickel insertion protein</fullName>
        <shortName evidence="2">P2TMN nickel insertion protein</shortName>
        <ecNumber evidence="2">4.99.1.12</ecNumber>
    </recommendedName>
    <alternativeName>
        <fullName evidence="2">Nickel-pincer cofactor biosynthesis protein LarC</fullName>
    </alternativeName>
</protein>
<dbReference type="NCBIfam" id="TIGR00299">
    <property type="entry name" value="nickel pincer cofactor biosynthesis protein LarC"/>
    <property type="match status" value="1"/>
</dbReference>
<reference evidence="4 5" key="1">
    <citation type="submission" date="2024-06" db="EMBL/GenBank/DDBJ databases">
        <title>Genomic Encyclopedia of Type Strains, Phase IV (KMG-IV): sequencing the most valuable type-strain genomes for metagenomic binning, comparative biology and taxonomic classification.</title>
        <authorList>
            <person name="Goeker M."/>
        </authorList>
    </citation>
    <scope>NUCLEOTIDE SEQUENCE [LARGE SCALE GENOMIC DNA]</scope>
    <source>
        <strain evidence="4 5">DSM 21460</strain>
    </source>
</reference>
<keyword evidence="2" id="KW-0456">Lyase</keyword>
<comment type="function">
    <text evidence="2">Involved in the biosynthesis of a nickel-pincer cofactor ((SCS)Ni(II) pincer complex). Binds Ni(2+), and functions in nickel delivery to pyridinium-3,5-bisthiocarboxylic acid mononucleotide (P2TMN), to form the mature cofactor. Is thus probably required for the activation of nickel-pincer cofactor-dependent enzymes.</text>
</comment>
<accession>A0ABV2JB33</accession>
<evidence type="ECO:0000256" key="2">
    <source>
        <dbReference type="HAMAP-Rule" id="MF_01074"/>
    </source>
</evidence>
<keyword evidence="1 2" id="KW-0533">Nickel</keyword>
<name>A0ABV2JB33_9FIRM</name>
<evidence type="ECO:0000313" key="5">
    <source>
        <dbReference type="Proteomes" id="UP001549162"/>
    </source>
</evidence>
<evidence type="ECO:0000256" key="1">
    <source>
        <dbReference type="ARBA" id="ARBA00022596"/>
    </source>
</evidence>
<dbReference type="EC" id="4.99.1.12" evidence="2"/>
<dbReference type="RefSeq" id="WP_354367927.1">
    <property type="nucleotide sequence ID" value="NZ_JBEPMA010000005.1"/>
</dbReference>
<comment type="caution">
    <text evidence="4">The sequence shown here is derived from an EMBL/GenBank/DDBJ whole genome shotgun (WGS) entry which is preliminary data.</text>
</comment>
<feature type="region of interest" description="Disordered" evidence="3">
    <location>
        <begin position="80"/>
        <end position="125"/>
    </location>
</feature>